<name>A0ABY9E5X1_9GAMM</name>
<reference evidence="2 3" key="1">
    <citation type="submission" date="2022-05" db="EMBL/GenBank/DDBJ databases">
        <title>Microbulbifer sp. nov., isolated from sponge.</title>
        <authorList>
            <person name="Gao L."/>
        </authorList>
    </citation>
    <scope>NUCLEOTIDE SEQUENCE [LARGE SCALE GENOMIC DNA]</scope>
    <source>
        <strain evidence="2 3">MI-G</strain>
    </source>
</reference>
<organism evidence="2 3">
    <name type="scientific">Microbulbifer spongiae</name>
    <dbReference type="NCBI Taxonomy" id="2944933"/>
    <lineage>
        <taxon>Bacteria</taxon>
        <taxon>Pseudomonadati</taxon>
        <taxon>Pseudomonadota</taxon>
        <taxon>Gammaproteobacteria</taxon>
        <taxon>Cellvibrionales</taxon>
        <taxon>Microbulbiferaceae</taxon>
        <taxon>Microbulbifer</taxon>
    </lineage>
</organism>
<evidence type="ECO:0000256" key="1">
    <source>
        <dbReference type="SAM" id="SignalP"/>
    </source>
</evidence>
<keyword evidence="3" id="KW-1185">Reference proteome</keyword>
<dbReference type="Proteomes" id="UP001321520">
    <property type="component" value="Chromosome"/>
</dbReference>
<proteinExistence type="predicted"/>
<protein>
    <submittedName>
        <fullName evidence="2">Uncharacterized protein</fullName>
    </submittedName>
</protein>
<dbReference type="EMBL" id="CP098023">
    <property type="protein sequence ID" value="WKD48418.1"/>
    <property type="molecule type" value="Genomic_DNA"/>
</dbReference>
<feature type="chain" id="PRO_5045466423" evidence="1">
    <location>
        <begin position="19"/>
        <end position="88"/>
    </location>
</feature>
<evidence type="ECO:0000313" key="2">
    <source>
        <dbReference type="EMBL" id="WKD48418.1"/>
    </source>
</evidence>
<evidence type="ECO:0000313" key="3">
    <source>
        <dbReference type="Proteomes" id="UP001321520"/>
    </source>
</evidence>
<gene>
    <name evidence="2" type="ORF">M8T91_10805</name>
</gene>
<accession>A0ABY9E5X1</accession>
<keyword evidence="1" id="KW-0732">Signal</keyword>
<dbReference type="RefSeq" id="WP_301414170.1">
    <property type="nucleotide sequence ID" value="NZ_CP098023.1"/>
</dbReference>
<feature type="signal peptide" evidence="1">
    <location>
        <begin position="1"/>
        <end position="18"/>
    </location>
</feature>
<sequence>MKKLLLLISFLSACGIMASEESEWQRIMVRGSLMTPDPVLLEVQRLEQLGQVKDVVILESYPLQIWLSANPVTVKKLQSLSEKNRSTR</sequence>